<dbReference type="AlphaFoldDB" id="A0A834TTH8"/>
<gene>
    <name evidence="1" type="ORF">G2W53_019434</name>
</gene>
<dbReference type="Proteomes" id="UP000634136">
    <property type="component" value="Unassembled WGS sequence"/>
</dbReference>
<proteinExistence type="predicted"/>
<keyword evidence="2" id="KW-1185">Reference proteome</keyword>
<comment type="caution">
    <text evidence="1">The sequence shown here is derived from an EMBL/GenBank/DDBJ whole genome shotgun (WGS) entry which is preliminary data.</text>
</comment>
<sequence>MRNEDVAVRLHAFNAKGTVEAKSARALRPKTRP</sequence>
<protein>
    <submittedName>
        <fullName evidence="1">Uncharacterized protein</fullName>
    </submittedName>
</protein>
<reference evidence="1" key="1">
    <citation type="submission" date="2020-09" db="EMBL/GenBank/DDBJ databases">
        <title>Genome-Enabled Discovery of Anthraquinone Biosynthesis in Senna tora.</title>
        <authorList>
            <person name="Kang S.-H."/>
            <person name="Pandey R.P."/>
            <person name="Lee C.-M."/>
            <person name="Sim J.-S."/>
            <person name="Jeong J.-T."/>
            <person name="Choi B.-S."/>
            <person name="Jung M."/>
            <person name="Ginzburg D."/>
            <person name="Zhao K."/>
            <person name="Won S.Y."/>
            <person name="Oh T.-J."/>
            <person name="Yu Y."/>
            <person name="Kim N.-H."/>
            <person name="Lee O.R."/>
            <person name="Lee T.-H."/>
            <person name="Bashyal P."/>
            <person name="Kim T.-S."/>
            <person name="Lee W.-H."/>
            <person name="Kawkins C."/>
            <person name="Kim C.-K."/>
            <person name="Kim J.S."/>
            <person name="Ahn B.O."/>
            <person name="Rhee S.Y."/>
            <person name="Sohng J.K."/>
        </authorList>
    </citation>
    <scope>NUCLEOTIDE SEQUENCE</scope>
    <source>
        <tissue evidence="1">Leaf</tissue>
    </source>
</reference>
<organism evidence="1 2">
    <name type="scientific">Senna tora</name>
    <dbReference type="NCBI Taxonomy" id="362788"/>
    <lineage>
        <taxon>Eukaryota</taxon>
        <taxon>Viridiplantae</taxon>
        <taxon>Streptophyta</taxon>
        <taxon>Embryophyta</taxon>
        <taxon>Tracheophyta</taxon>
        <taxon>Spermatophyta</taxon>
        <taxon>Magnoliopsida</taxon>
        <taxon>eudicotyledons</taxon>
        <taxon>Gunneridae</taxon>
        <taxon>Pentapetalae</taxon>
        <taxon>rosids</taxon>
        <taxon>fabids</taxon>
        <taxon>Fabales</taxon>
        <taxon>Fabaceae</taxon>
        <taxon>Caesalpinioideae</taxon>
        <taxon>Cassia clade</taxon>
        <taxon>Senna</taxon>
    </lineage>
</organism>
<dbReference type="EMBL" id="JAAIUW010000006">
    <property type="protein sequence ID" value="KAF7828270.1"/>
    <property type="molecule type" value="Genomic_DNA"/>
</dbReference>
<evidence type="ECO:0000313" key="1">
    <source>
        <dbReference type="EMBL" id="KAF7828270.1"/>
    </source>
</evidence>
<accession>A0A834TTH8</accession>
<evidence type="ECO:0000313" key="2">
    <source>
        <dbReference type="Proteomes" id="UP000634136"/>
    </source>
</evidence>
<name>A0A834TTH8_9FABA</name>